<dbReference type="PANTHER" id="PTHR35043:SF7">
    <property type="entry name" value="TRANSCRIPTION FACTOR DOMAIN-CONTAINING PROTEIN"/>
    <property type="match status" value="1"/>
</dbReference>
<comment type="caution">
    <text evidence="4">The sequence shown here is derived from an EMBL/GenBank/DDBJ whole genome shotgun (WGS) entry which is preliminary data.</text>
</comment>
<keyword evidence="2" id="KW-1133">Transmembrane helix</keyword>
<name>A0A8J2HVW3_9PLEO</name>
<feature type="compositionally biased region" description="Basic and acidic residues" evidence="1">
    <location>
        <begin position="103"/>
        <end position="125"/>
    </location>
</feature>
<reference evidence="4" key="1">
    <citation type="submission" date="2021-05" db="EMBL/GenBank/DDBJ databases">
        <authorList>
            <person name="Stam R."/>
        </authorList>
    </citation>
    <scope>NUCLEOTIDE SEQUENCE</scope>
    <source>
        <strain evidence="4">CS162</strain>
    </source>
</reference>
<dbReference type="InterPro" id="IPR011333">
    <property type="entry name" value="SKP1/BTB/POZ_sf"/>
</dbReference>
<dbReference type="EMBL" id="CAJRGZ010000015">
    <property type="protein sequence ID" value="CAG5144639.1"/>
    <property type="molecule type" value="Genomic_DNA"/>
</dbReference>
<feature type="region of interest" description="Disordered" evidence="1">
    <location>
        <begin position="103"/>
        <end position="133"/>
    </location>
</feature>
<keyword evidence="2" id="KW-0472">Membrane</keyword>
<dbReference type="Gene3D" id="3.30.710.10">
    <property type="entry name" value="Potassium Channel Kv1.1, Chain A"/>
    <property type="match status" value="1"/>
</dbReference>
<protein>
    <recommendedName>
        <fullName evidence="3">BTB domain-containing protein</fullName>
    </recommendedName>
</protein>
<organism evidence="4 5">
    <name type="scientific">Alternaria atra</name>
    <dbReference type="NCBI Taxonomy" id="119953"/>
    <lineage>
        <taxon>Eukaryota</taxon>
        <taxon>Fungi</taxon>
        <taxon>Dikarya</taxon>
        <taxon>Ascomycota</taxon>
        <taxon>Pezizomycotina</taxon>
        <taxon>Dothideomycetes</taxon>
        <taxon>Pleosporomycetidae</taxon>
        <taxon>Pleosporales</taxon>
        <taxon>Pleosporineae</taxon>
        <taxon>Pleosporaceae</taxon>
        <taxon>Alternaria</taxon>
        <taxon>Alternaria sect. Ulocladioides</taxon>
    </lineage>
</organism>
<keyword evidence="5" id="KW-1185">Reference proteome</keyword>
<sequence>MWEPFGSPKHNATGEWRGGPNERGTFDILSTCLITLILCVWTALHLNIPDHGKTSVTHMAKRKTVWLVVGLFAPEFIVLLAFQQWLSAKQLQSEIAKIAERTRPRDKMTDREDMGPAAHVDKEEGNNTDSYSIEDDVSPRPLAEWTKIHAHYALMGGFAFSTHRSEINILPDDITRAVLTTQGLLHIIKYFPDLIPDISEEAIEDKSKASALAKTLVCLQATWFVVETIGRLATSYPISLLEMNTLVHALCCLAVYIAWWDKPLDIEESTLIPCDNTRTESLCARMVEKSGLGELHKPTELIVLPKFLADPLPGTFEGVLVKAAQDPDETTNGIEPPNSFEDSRRSVYAWLHIQGYESLFQLIMSELKFDLNKPLAQSPLPASVNKSSSDAQTKSRVRLVCENEMLVFDTALTNIRVGTGHHRIDFLVHKPLLTSRSEFIKRATSEEWYGKTFIADNVDLPDDDPNTVKLYLNLVYANQLVINGTGQWLKLCQLYVLAEKLQDTTSKNKIIDGMLVFYQELVKETPLSVNSKRMLPAAATVKLYEGTPDRSQARKLLLDLYSDFGDESWLRSEQTELPAEFICDVAVRLLQKRTCVIFGSKIMGPSSHYYEPSVSLPEKAGTVTGEINDASKDRQSDTVKVVKLAEENITEKDTNSKDIKPESKLGSSGAAASQVATPVAGNALPPLKGLATTVK</sequence>
<gene>
    <name evidence="4" type="ORF">ALTATR162_LOCUS1580</name>
</gene>
<evidence type="ECO:0000256" key="2">
    <source>
        <dbReference type="SAM" id="Phobius"/>
    </source>
</evidence>
<dbReference type="PROSITE" id="PS50097">
    <property type="entry name" value="BTB"/>
    <property type="match status" value="1"/>
</dbReference>
<feature type="compositionally biased region" description="Basic and acidic residues" evidence="1">
    <location>
        <begin position="650"/>
        <end position="663"/>
    </location>
</feature>
<dbReference type="AlphaFoldDB" id="A0A8J2HVW3"/>
<dbReference type="PANTHER" id="PTHR35043">
    <property type="entry name" value="TRANSCRIPTION FACTOR DOMAIN-CONTAINING PROTEIN"/>
    <property type="match status" value="1"/>
</dbReference>
<dbReference type="RefSeq" id="XP_043165112.1">
    <property type="nucleotide sequence ID" value="XM_043309177.1"/>
</dbReference>
<evidence type="ECO:0000313" key="4">
    <source>
        <dbReference type="EMBL" id="CAG5144639.1"/>
    </source>
</evidence>
<dbReference type="InterPro" id="IPR000210">
    <property type="entry name" value="BTB/POZ_dom"/>
</dbReference>
<dbReference type="OrthoDB" id="1022638at2759"/>
<dbReference type="CDD" id="cd18186">
    <property type="entry name" value="BTB_POZ_ZBTB_KLHL-like"/>
    <property type="match status" value="1"/>
</dbReference>
<feature type="transmembrane region" description="Helical" evidence="2">
    <location>
        <begin position="65"/>
        <end position="86"/>
    </location>
</feature>
<evidence type="ECO:0000259" key="3">
    <source>
        <dbReference type="PROSITE" id="PS50097"/>
    </source>
</evidence>
<dbReference type="Proteomes" id="UP000676310">
    <property type="component" value="Unassembled WGS sequence"/>
</dbReference>
<dbReference type="SUPFAM" id="SSF54695">
    <property type="entry name" value="POZ domain"/>
    <property type="match status" value="1"/>
</dbReference>
<proteinExistence type="predicted"/>
<feature type="domain" description="BTB" evidence="3">
    <location>
        <begin position="413"/>
        <end position="484"/>
    </location>
</feature>
<accession>A0A8J2HVW3</accession>
<feature type="transmembrane region" description="Helical" evidence="2">
    <location>
        <begin position="26"/>
        <end position="44"/>
    </location>
</feature>
<keyword evidence="2" id="KW-0812">Transmembrane</keyword>
<evidence type="ECO:0000256" key="1">
    <source>
        <dbReference type="SAM" id="MobiDB-lite"/>
    </source>
</evidence>
<evidence type="ECO:0000313" key="5">
    <source>
        <dbReference type="Proteomes" id="UP000676310"/>
    </source>
</evidence>
<dbReference type="GeneID" id="67012930"/>
<feature type="region of interest" description="Disordered" evidence="1">
    <location>
        <begin position="650"/>
        <end position="695"/>
    </location>
</feature>